<dbReference type="AlphaFoldDB" id="A0A1W6LMJ7"/>
<dbReference type="EMBL" id="CP021023">
    <property type="protein sequence ID" value="ARN56963.1"/>
    <property type="molecule type" value="Genomic_DNA"/>
</dbReference>
<feature type="signal peptide" evidence="1">
    <location>
        <begin position="1"/>
        <end position="18"/>
    </location>
</feature>
<feature type="chain" id="PRO_5012235886" evidence="1">
    <location>
        <begin position="19"/>
        <end position="204"/>
    </location>
</feature>
<protein>
    <submittedName>
        <fullName evidence="2">Uncharacterized protein</fullName>
    </submittedName>
</protein>
<keyword evidence="1" id="KW-0732">Signal</keyword>
<accession>A0A1W6LMJ7</accession>
<evidence type="ECO:0000256" key="1">
    <source>
        <dbReference type="SAM" id="SignalP"/>
    </source>
</evidence>
<reference evidence="3" key="1">
    <citation type="submission" date="2017-04" db="EMBL/GenBank/DDBJ databases">
        <title>Comparative genomics and description of representatives of a novel lineage of planctomycetes thriving in anoxic sediments.</title>
        <authorList>
            <person name="Spring S."/>
            <person name="Bunk B."/>
            <person name="Sproer C."/>
        </authorList>
    </citation>
    <scope>NUCLEOTIDE SEQUENCE [LARGE SCALE GENOMIC DNA]</scope>
    <source>
        <strain evidence="3">ST-PulAB-D4</strain>
    </source>
</reference>
<proteinExistence type="predicted"/>
<organism evidence="2 3">
    <name type="scientific">Sedimentisphaera salicampi</name>
    <dbReference type="NCBI Taxonomy" id="1941349"/>
    <lineage>
        <taxon>Bacteria</taxon>
        <taxon>Pseudomonadati</taxon>
        <taxon>Planctomycetota</taxon>
        <taxon>Phycisphaerae</taxon>
        <taxon>Sedimentisphaerales</taxon>
        <taxon>Sedimentisphaeraceae</taxon>
        <taxon>Sedimentisphaera</taxon>
    </lineage>
</organism>
<keyword evidence="3" id="KW-1185">Reference proteome</keyword>
<gene>
    <name evidence="2" type="ORF">STSP1_01356</name>
</gene>
<dbReference type="RefSeq" id="WP_085755637.1">
    <property type="nucleotide sequence ID" value="NZ_CP021023.1"/>
</dbReference>
<sequence length="204" mass="23415" precursor="true">MKRALILFAAAVTAAAAAAPEPSRAPAPGIWTLDVEFNMPRQITLKTGEQTQRYWYIILTLTNNTGEDVDFYPDFELMTDTWKLYSSDTGITKPVYEKIKLINQGRYPFLQTLDETKDKILQGDDNKIDLLAVWKDFDKKAKNIKLFFAGLSNETEVVTIPQKDGEDRKFILQKTLCLEYLLPGDPRKRAAQKLEFVDKSWVMR</sequence>
<evidence type="ECO:0000313" key="2">
    <source>
        <dbReference type="EMBL" id="ARN56963.1"/>
    </source>
</evidence>
<name>A0A1W6LMJ7_9BACT</name>
<evidence type="ECO:0000313" key="3">
    <source>
        <dbReference type="Proteomes" id="UP000193334"/>
    </source>
</evidence>
<dbReference type="Proteomes" id="UP000193334">
    <property type="component" value="Chromosome"/>
</dbReference>
<dbReference type="KEGG" id="pbp:STSP1_01356"/>
<dbReference type="STRING" id="1941349.STSP1_01356"/>